<accession>A0ABQ6DYH2</accession>
<dbReference type="PANTHER" id="PTHR12598">
    <property type="entry name" value="COPPER HOMEOSTASIS PROTEIN CUTC"/>
    <property type="match status" value="1"/>
</dbReference>
<dbReference type="SUPFAM" id="SSF110395">
    <property type="entry name" value="CutC-like"/>
    <property type="match status" value="1"/>
</dbReference>
<comment type="subcellular location">
    <subcellularLocation>
        <location evidence="2">Cytoplasm</location>
    </subcellularLocation>
</comment>
<dbReference type="Gene3D" id="3.20.20.380">
    <property type="entry name" value="Copper homeostasis (CutC) domain"/>
    <property type="match status" value="1"/>
</dbReference>
<dbReference type="PANTHER" id="PTHR12598:SF0">
    <property type="entry name" value="COPPER HOMEOSTASIS PROTEIN CUTC HOMOLOG"/>
    <property type="match status" value="1"/>
</dbReference>
<comment type="caution">
    <text evidence="3">The sequence shown here is derived from an EMBL/GenBank/DDBJ whole genome shotgun (WGS) entry which is preliminary data.</text>
</comment>
<keyword evidence="2" id="KW-0963">Cytoplasm</keyword>
<dbReference type="Pfam" id="PF03932">
    <property type="entry name" value="CutC"/>
    <property type="match status" value="1"/>
</dbReference>
<name>A0ABQ6DYH2_9GAMM</name>
<organism evidence="3 4">
    <name type="scientific">Psychromonas marina</name>
    <dbReference type="NCBI Taxonomy" id="88364"/>
    <lineage>
        <taxon>Bacteria</taxon>
        <taxon>Pseudomonadati</taxon>
        <taxon>Pseudomonadota</taxon>
        <taxon>Gammaproteobacteria</taxon>
        <taxon>Alteromonadales</taxon>
        <taxon>Psychromonadaceae</taxon>
        <taxon>Psychromonas</taxon>
    </lineage>
</organism>
<evidence type="ECO:0000313" key="4">
    <source>
        <dbReference type="Proteomes" id="UP001157353"/>
    </source>
</evidence>
<protein>
    <recommendedName>
        <fullName evidence="2">PF03932 family protein CutC</fullName>
    </recommendedName>
</protein>
<dbReference type="EMBL" id="BSPQ01000002">
    <property type="protein sequence ID" value="GLS90209.1"/>
    <property type="molecule type" value="Genomic_DNA"/>
</dbReference>
<dbReference type="InterPro" id="IPR036822">
    <property type="entry name" value="CutC-like_dom_sf"/>
</dbReference>
<sequence length="250" mass="26721">MDIQIEVSIGNIESLHSAIAGGATRIELCSALALGGLTPCYGMMKLAGEISSVPVYAIIRPRQGDFLYSEEEIQIMLYSIKAAKDTGLQGVVLGALDAQGNIDMPNSKRLCDYAHQLDLPVTYHRAFDQCNDAKQGLEDIIALGCERILTSGLAPSAPEGVKVLAELVQQAGERIAIMPGAGVNASNAKEIINKTNVTELHLSGKTTRNSKMTFITDKNKMGSSDVDDYQLPVTDKEAISAILRIVNGSV</sequence>
<evidence type="ECO:0000256" key="1">
    <source>
        <dbReference type="ARBA" id="ARBA00007768"/>
    </source>
</evidence>
<dbReference type="InterPro" id="IPR005627">
    <property type="entry name" value="CutC-like"/>
</dbReference>
<evidence type="ECO:0000256" key="2">
    <source>
        <dbReference type="HAMAP-Rule" id="MF_00795"/>
    </source>
</evidence>
<dbReference type="Proteomes" id="UP001157353">
    <property type="component" value="Unassembled WGS sequence"/>
</dbReference>
<keyword evidence="4" id="KW-1185">Reference proteome</keyword>
<comment type="similarity">
    <text evidence="1 2">Belongs to the CutC family.</text>
</comment>
<evidence type="ECO:0000313" key="3">
    <source>
        <dbReference type="EMBL" id="GLS90209.1"/>
    </source>
</evidence>
<gene>
    <name evidence="3" type="primary">cutC_1</name>
    <name evidence="2" type="synonym">cutC</name>
    <name evidence="3" type="ORF">GCM10007916_12760</name>
</gene>
<reference evidence="4" key="1">
    <citation type="journal article" date="2019" name="Int. J. Syst. Evol. Microbiol.">
        <title>The Global Catalogue of Microorganisms (GCM) 10K type strain sequencing project: providing services to taxonomists for standard genome sequencing and annotation.</title>
        <authorList>
            <consortium name="The Broad Institute Genomics Platform"/>
            <consortium name="The Broad Institute Genome Sequencing Center for Infectious Disease"/>
            <person name="Wu L."/>
            <person name="Ma J."/>
        </authorList>
    </citation>
    <scope>NUCLEOTIDE SEQUENCE [LARGE SCALE GENOMIC DNA]</scope>
    <source>
        <strain evidence="4">NBRC 103166</strain>
    </source>
</reference>
<comment type="caution">
    <text evidence="2">Once thought to be involved in copper homeostasis, experiments in E.coli have shown this is not the case.</text>
</comment>
<proteinExistence type="inferred from homology"/>
<dbReference type="RefSeq" id="WP_284203328.1">
    <property type="nucleotide sequence ID" value="NZ_BSPQ01000002.1"/>
</dbReference>
<dbReference type="HAMAP" id="MF_00795">
    <property type="entry name" value="CutC"/>
    <property type="match status" value="1"/>
</dbReference>